<reference evidence="2" key="1">
    <citation type="submission" date="2014-09" db="EMBL/GenBank/DDBJ databases">
        <authorList>
            <person name="Magalhaes I.L.F."/>
            <person name="Oliveira U."/>
            <person name="Santos F.R."/>
            <person name="Vidigal T.H.D.A."/>
            <person name="Brescovit A.D."/>
            <person name="Santos A.J."/>
        </authorList>
    </citation>
    <scope>NUCLEOTIDE SEQUENCE</scope>
    <source>
        <tissue evidence="2">Shoot tissue taken approximately 20 cm above the soil surface</tissue>
    </source>
</reference>
<protein>
    <submittedName>
        <fullName evidence="2">Uncharacterized protein</fullName>
    </submittedName>
</protein>
<reference evidence="2" key="2">
    <citation type="journal article" date="2015" name="Data Brief">
        <title>Shoot transcriptome of the giant reed, Arundo donax.</title>
        <authorList>
            <person name="Barrero R.A."/>
            <person name="Guerrero F.D."/>
            <person name="Moolhuijzen P."/>
            <person name="Goolsby J.A."/>
            <person name="Tidwell J."/>
            <person name="Bellgard S.E."/>
            <person name="Bellgard M.I."/>
        </authorList>
    </citation>
    <scope>NUCLEOTIDE SEQUENCE</scope>
    <source>
        <tissue evidence="2">Shoot tissue taken approximately 20 cm above the soil surface</tissue>
    </source>
</reference>
<dbReference type="EMBL" id="GBRH01267525">
    <property type="protein sequence ID" value="JAD30370.1"/>
    <property type="molecule type" value="Transcribed_RNA"/>
</dbReference>
<keyword evidence="1" id="KW-0472">Membrane</keyword>
<evidence type="ECO:0000313" key="2">
    <source>
        <dbReference type="EMBL" id="JAD30370.1"/>
    </source>
</evidence>
<keyword evidence="1" id="KW-1133">Transmembrane helix</keyword>
<name>A0A0A8Z0U6_ARUDO</name>
<organism evidence="2">
    <name type="scientific">Arundo donax</name>
    <name type="common">Giant reed</name>
    <name type="synonym">Donax arundinaceus</name>
    <dbReference type="NCBI Taxonomy" id="35708"/>
    <lineage>
        <taxon>Eukaryota</taxon>
        <taxon>Viridiplantae</taxon>
        <taxon>Streptophyta</taxon>
        <taxon>Embryophyta</taxon>
        <taxon>Tracheophyta</taxon>
        <taxon>Spermatophyta</taxon>
        <taxon>Magnoliopsida</taxon>
        <taxon>Liliopsida</taxon>
        <taxon>Poales</taxon>
        <taxon>Poaceae</taxon>
        <taxon>PACMAD clade</taxon>
        <taxon>Arundinoideae</taxon>
        <taxon>Arundineae</taxon>
        <taxon>Arundo</taxon>
    </lineage>
</organism>
<feature type="transmembrane region" description="Helical" evidence="1">
    <location>
        <begin position="15"/>
        <end position="35"/>
    </location>
</feature>
<sequence>MIKGFHVHNAEKDGASIQIIGIQISRYSLLLICYVTGMSLRKDQKAFQVHCINQLWIASITS</sequence>
<keyword evidence="1" id="KW-0812">Transmembrane</keyword>
<accession>A0A0A8Z0U6</accession>
<evidence type="ECO:0000256" key="1">
    <source>
        <dbReference type="SAM" id="Phobius"/>
    </source>
</evidence>
<proteinExistence type="predicted"/>
<dbReference type="AlphaFoldDB" id="A0A0A8Z0U6"/>